<dbReference type="EMBL" id="KV745706">
    <property type="protein sequence ID" value="OCK73613.1"/>
    <property type="molecule type" value="Genomic_DNA"/>
</dbReference>
<dbReference type="Pfam" id="PF00578">
    <property type="entry name" value="AhpC-TSA"/>
    <property type="match status" value="1"/>
</dbReference>
<dbReference type="GO" id="GO:0006979">
    <property type="term" value="P:response to oxidative stress"/>
    <property type="evidence" value="ECO:0007669"/>
    <property type="project" value="TreeGrafter"/>
</dbReference>
<dbReference type="GO" id="GO:0005829">
    <property type="term" value="C:cytosol"/>
    <property type="evidence" value="ECO:0007669"/>
    <property type="project" value="TreeGrafter"/>
</dbReference>
<evidence type="ECO:0000313" key="4">
    <source>
        <dbReference type="EMBL" id="OCK73613.1"/>
    </source>
</evidence>
<reference evidence="4 5" key="1">
    <citation type="journal article" date="2016" name="Nat. Commun.">
        <title>Ectomycorrhizal ecology is imprinted in the genome of the dominant symbiotic fungus Cenococcum geophilum.</title>
        <authorList>
            <consortium name="DOE Joint Genome Institute"/>
            <person name="Peter M."/>
            <person name="Kohler A."/>
            <person name="Ohm R.A."/>
            <person name="Kuo A."/>
            <person name="Krutzmann J."/>
            <person name="Morin E."/>
            <person name="Arend M."/>
            <person name="Barry K.W."/>
            <person name="Binder M."/>
            <person name="Choi C."/>
            <person name="Clum A."/>
            <person name="Copeland A."/>
            <person name="Grisel N."/>
            <person name="Haridas S."/>
            <person name="Kipfer T."/>
            <person name="LaButti K."/>
            <person name="Lindquist E."/>
            <person name="Lipzen A."/>
            <person name="Maire R."/>
            <person name="Meier B."/>
            <person name="Mihaltcheva S."/>
            <person name="Molinier V."/>
            <person name="Murat C."/>
            <person name="Poggeler S."/>
            <person name="Quandt C.A."/>
            <person name="Sperisen C."/>
            <person name="Tritt A."/>
            <person name="Tisserant E."/>
            <person name="Crous P.W."/>
            <person name="Henrissat B."/>
            <person name="Nehls U."/>
            <person name="Egli S."/>
            <person name="Spatafora J.W."/>
            <person name="Grigoriev I.V."/>
            <person name="Martin F.M."/>
        </authorList>
    </citation>
    <scope>NUCLEOTIDE SEQUENCE [LARGE SCALE GENOMIC DNA]</scope>
    <source>
        <strain evidence="4 5">CBS 459.81</strain>
    </source>
</reference>
<dbReference type="Gene3D" id="3.40.30.10">
    <property type="entry name" value="Glutaredoxin"/>
    <property type="match status" value="1"/>
</dbReference>
<evidence type="ECO:0000256" key="1">
    <source>
        <dbReference type="ARBA" id="ARBA00009796"/>
    </source>
</evidence>
<evidence type="ECO:0000256" key="2">
    <source>
        <dbReference type="ARBA" id="ARBA00023002"/>
    </source>
</evidence>
<proteinExistence type="inferred from homology"/>
<dbReference type="PANTHER" id="PTHR10681">
    <property type="entry name" value="THIOREDOXIN PEROXIDASE"/>
    <property type="match status" value="1"/>
</dbReference>
<dbReference type="GO" id="GO:0033554">
    <property type="term" value="P:cellular response to stress"/>
    <property type="evidence" value="ECO:0007669"/>
    <property type="project" value="TreeGrafter"/>
</dbReference>
<name>A0A8E2DXU6_9PEZI</name>
<evidence type="ECO:0000259" key="3">
    <source>
        <dbReference type="Pfam" id="PF00578"/>
    </source>
</evidence>
<dbReference type="GO" id="GO:0045454">
    <property type="term" value="P:cell redox homeostasis"/>
    <property type="evidence" value="ECO:0007669"/>
    <property type="project" value="TreeGrafter"/>
</dbReference>
<protein>
    <recommendedName>
        <fullName evidence="3">Alkyl hydroperoxide reductase subunit C/ Thiol specific antioxidant domain-containing protein</fullName>
    </recommendedName>
</protein>
<dbReference type="GO" id="GO:0008379">
    <property type="term" value="F:thioredoxin peroxidase activity"/>
    <property type="evidence" value="ECO:0007669"/>
    <property type="project" value="TreeGrafter"/>
</dbReference>
<evidence type="ECO:0000313" key="5">
    <source>
        <dbReference type="Proteomes" id="UP000250266"/>
    </source>
</evidence>
<dbReference type="InterPro" id="IPR036249">
    <property type="entry name" value="Thioredoxin-like_sf"/>
</dbReference>
<accession>A0A8E2DXU6</accession>
<dbReference type="GO" id="GO:0042744">
    <property type="term" value="P:hydrogen peroxide catabolic process"/>
    <property type="evidence" value="ECO:0007669"/>
    <property type="project" value="TreeGrafter"/>
</dbReference>
<dbReference type="PANTHER" id="PTHR10681:SF128">
    <property type="entry name" value="THIOREDOXIN-DEPENDENT PEROXIDE REDUCTASE, MITOCHONDRIAL"/>
    <property type="match status" value="1"/>
</dbReference>
<dbReference type="InterPro" id="IPR050217">
    <property type="entry name" value="Peroxiredoxin"/>
</dbReference>
<dbReference type="AlphaFoldDB" id="A0A8E2DXU6"/>
<feature type="domain" description="Alkyl hydroperoxide reductase subunit C/ Thiol specific antioxidant" evidence="3">
    <location>
        <begin position="1"/>
        <end position="89"/>
    </location>
</feature>
<keyword evidence="2" id="KW-0560">Oxidoreductase</keyword>
<gene>
    <name evidence="4" type="ORF">K432DRAFT_312422</name>
</gene>
<dbReference type="InterPro" id="IPR000866">
    <property type="entry name" value="AhpC/TSA"/>
</dbReference>
<dbReference type="Proteomes" id="UP000250266">
    <property type="component" value="Unassembled WGS sequence"/>
</dbReference>
<dbReference type="SUPFAM" id="SSF52833">
    <property type="entry name" value="Thioredoxin-like"/>
    <property type="match status" value="1"/>
</dbReference>
<sequence>PAAFSFICPTEVLAFQSRFEELDDRNCAVAFVSVDIKHRLWHWQNTVGIPLLSDPSHRMSRDCFRCLVEGQEFCLRGMSLLNPMGAVQQVYMYGCWFCSL</sequence>
<organism evidence="4 5">
    <name type="scientific">Lepidopterella palustris CBS 459.81</name>
    <dbReference type="NCBI Taxonomy" id="1314670"/>
    <lineage>
        <taxon>Eukaryota</taxon>
        <taxon>Fungi</taxon>
        <taxon>Dikarya</taxon>
        <taxon>Ascomycota</taxon>
        <taxon>Pezizomycotina</taxon>
        <taxon>Dothideomycetes</taxon>
        <taxon>Pleosporomycetidae</taxon>
        <taxon>Mytilinidiales</taxon>
        <taxon>Argynnaceae</taxon>
        <taxon>Lepidopterella</taxon>
    </lineage>
</organism>
<dbReference type="OrthoDB" id="185659at2759"/>
<keyword evidence="5" id="KW-1185">Reference proteome</keyword>
<comment type="similarity">
    <text evidence="1">Belongs to the peroxiredoxin family. AhpC/Prx1 subfamily.</text>
</comment>
<feature type="non-terminal residue" evidence="4">
    <location>
        <position position="100"/>
    </location>
</feature>